<proteinExistence type="predicted"/>
<name>A0A853CT16_9MICO</name>
<dbReference type="RefSeq" id="WP_179606095.1">
    <property type="nucleotide sequence ID" value="NZ_BAABEH010000001.1"/>
</dbReference>
<comment type="caution">
    <text evidence="1">The sequence shown here is derived from an EMBL/GenBank/DDBJ whole genome shotgun (WGS) entry which is preliminary data.</text>
</comment>
<protein>
    <recommendedName>
        <fullName evidence="3">Helicase</fullName>
    </recommendedName>
</protein>
<sequence length="170" mass="18237">MEPADPILLSVGGSTRTQLRAALQSRGVHLNAYAETLLDHAAFELRDRVELTVVDRGVGELGLDDGGTLPDVYAAAQEQGLALCPPDTGPYLGLALRSQANAPDSVLSAGRSPAGSLKVAAAPLSDDVEFPKGFYLRVVDGVQWLRGYRCDDEYRYTADDRFAFALPTSR</sequence>
<evidence type="ECO:0000313" key="2">
    <source>
        <dbReference type="Proteomes" id="UP000578352"/>
    </source>
</evidence>
<accession>A0A853CT16</accession>
<gene>
    <name evidence="1" type="ORF">HNR13_002443</name>
</gene>
<dbReference type="Proteomes" id="UP000578352">
    <property type="component" value="Unassembled WGS sequence"/>
</dbReference>
<reference evidence="1 2" key="1">
    <citation type="submission" date="2020-07" db="EMBL/GenBank/DDBJ databases">
        <title>Sequencing the genomes of 1000 actinobacteria strains.</title>
        <authorList>
            <person name="Klenk H.-P."/>
        </authorList>
    </citation>
    <scope>NUCLEOTIDE SEQUENCE [LARGE SCALE GENOMIC DNA]</scope>
    <source>
        <strain evidence="1 2">DSM 15165</strain>
    </source>
</reference>
<dbReference type="AlphaFoldDB" id="A0A853CT16"/>
<organism evidence="1 2">
    <name type="scientific">Leifsonia shinshuensis</name>
    <dbReference type="NCBI Taxonomy" id="150026"/>
    <lineage>
        <taxon>Bacteria</taxon>
        <taxon>Bacillati</taxon>
        <taxon>Actinomycetota</taxon>
        <taxon>Actinomycetes</taxon>
        <taxon>Micrococcales</taxon>
        <taxon>Microbacteriaceae</taxon>
        <taxon>Leifsonia</taxon>
    </lineage>
</organism>
<dbReference type="EMBL" id="JACCFL010000001">
    <property type="protein sequence ID" value="NYJ24156.1"/>
    <property type="molecule type" value="Genomic_DNA"/>
</dbReference>
<evidence type="ECO:0000313" key="1">
    <source>
        <dbReference type="EMBL" id="NYJ24156.1"/>
    </source>
</evidence>
<evidence type="ECO:0008006" key="3">
    <source>
        <dbReference type="Google" id="ProtNLM"/>
    </source>
</evidence>